<proteinExistence type="predicted"/>
<reference evidence="3 4" key="1">
    <citation type="submission" date="2019-03" db="EMBL/GenBank/DDBJ databases">
        <title>Genomic Encyclopedia of Archaeal and Bacterial Type Strains, Phase II (KMG-II): from individual species to whole genera.</title>
        <authorList>
            <person name="Goeker M."/>
        </authorList>
    </citation>
    <scope>NUCLEOTIDE SEQUENCE [LARGE SCALE GENOMIC DNA]</scope>
    <source>
        <strain evidence="3 4">DSM 15388</strain>
    </source>
</reference>
<feature type="compositionally biased region" description="Basic and acidic residues" evidence="1">
    <location>
        <begin position="492"/>
        <end position="507"/>
    </location>
</feature>
<feature type="transmembrane region" description="Helical" evidence="2">
    <location>
        <begin position="241"/>
        <end position="263"/>
    </location>
</feature>
<feature type="compositionally biased region" description="Basic and acidic residues" evidence="1">
    <location>
        <begin position="471"/>
        <end position="481"/>
    </location>
</feature>
<dbReference type="InterPro" id="IPR011990">
    <property type="entry name" value="TPR-like_helical_dom_sf"/>
</dbReference>
<protein>
    <submittedName>
        <fullName evidence="3">Uncharacterized protein</fullName>
    </submittedName>
</protein>
<evidence type="ECO:0000256" key="1">
    <source>
        <dbReference type="SAM" id="MobiDB-lite"/>
    </source>
</evidence>
<accession>A0A4R3IBR8</accession>
<name>A0A4R3IBR8_9GAMM</name>
<dbReference type="OrthoDB" id="5698243at2"/>
<organism evidence="3 4">
    <name type="scientific">Reinekea marinisedimentorum</name>
    <dbReference type="NCBI Taxonomy" id="230495"/>
    <lineage>
        <taxon>Bacteria</taxon>
        <taxon>Pseudomonadati</taxon>
        <taxon>Pseudomonadota</taxon>
        <taxon>Gammaproteobacteria</taxon>
        <taxon>Oceanospirillales</taxon>
        <taxon>Saccharospirillaceae</taxon>
        <taxon>Reinekea</taxon>
    </lineage>
</organism>
<feature type="compositionally biased region" description="Low complexity" evidence="1">
    <location>
        <begin position="482"/>
        <end position="491"/>
    </location>
</feature>
<evidence type="ECO:0000313" key="4">
    <source>
        <dbReference type="Proteomes" id="UP000295793"/>
    </source>
</evidence>
<feature type="transmembrane region" description="Helical" evidence="2">
    <location>
        <begin position="93"/>
        <end position="116"/>
    </location>
</feature>
<dbReference type="Gene3D" id="1.25.40.10">
    <property type="entry name" value="Tetratricopeptide repeat domain"/>
    <property type="match status" value="1"/>
</dbReference>
<keyword evidence="2" id="KW-1133">Transmembrane helix</keyword>
<gene>
    <name evidence="3" type="ORF">BCF53_101274</name>
</gene>
<evidence type="ECO:0000256" key="2">
    <source>
        <dbReference type="SAM" id="Phobius"/>
    </source>
</evidence>
<evidence type="ECO:0000313" key="3">
    <source>
        <dbReference type="EMBL" id="TCS43931.1"/>
    </source>
</evidence>
<dbReference type="RefSeq" id="WP_132699108.1">
    <property type="nucleotide sequence ID" value="NZ_SLZR01000001.1"/>
</dbReference>
<dbReference type="Proteomes" id="UP000295793">
    <property type="component" value="Unassembled WGS sequence"/>
</dbReference>
<sequence length="507" mass="55814">MESCKFHPVTASNFNCPSCHINFCNSCVDQSLPVEPKCFLCGGDVVHHVTADNIEPFWRRLERAFRYPLNSNALGIIVGLSVASTVLSSLPFAGLIILILNLIVAGATVNYAFMCLKSTAEGNMEAPPIAEAFSGTLQILFRLLGMILLIGLGIYAIGSTLGPGLAMVASVVVMIGLPAILMCFGYTDSILESLNPFTFVRLITTVGLPYAVLVIFLMIMITSMGVLQQLIGTNLAALSTLIQIGIGNYYSVVMFHLMGYMLYQYQDKLGVASSADELFEDEAAEPADVALQHANVRLKLGEYDRVDDILKNALDVTPGNKRLWQRYFDFLVRTGRRASLKPFADKYLRHLIETAQNPLLSADYKRIIKLLPTYQPSDPHVRYFVASAVRSAGDSMAAVRLLNGMHKSYPEYENLVTAYYLMKEALNDLPDMEAQVGKCEKLIALLKQNRPGSDEPAPEQQTKAVFNLPDEAVKTEAEKANAAKQEAPAAPKQEEPEEVRSPIDFKL</sequence>
<feature type="transmembrane region" description="Helical" evidence="2">
    <location>
        <begin position="137"/>
        <end position="158"/>
    </location>
</feature>
<feature type="transmembrane region" description="Helical" evidence="2">
    <location>
        <begin position="69"/>
        <end position="87"/>
    </location>
</feature>
<dbReference type="AlphaFoldDB" id="A0A4R3IBR8"/>
<dbReference type="EMBL" id="SLZR01000001">
    <property type="protein sequence ID" value="TCS43931.1"/>
    <property type="molecule type" value="Genomic_DNA"/>
</dbReference>
<keyword evidence="4" id="KW-1185">Reference proteome</keyword>
<feature type="region of interest" description="Disordered" evidence="1">
    <location>
        <begin position="450"/>
        <end position="507"/>
    </location>
</feature>
<dbReference type="SUPFAM" id="SSF48452">
    <property type="entry name" value="TPR-like"/>
    <property type="match status" value="1"/>
</dbReference>
<keyword evidence="2" id="KW-0812">Transmembrane</keyword>
<keyword evidence="2" id="KW-0472">Membrane</keyword>
<feature type="transmembrane region" description="Helical" evidence="2">
    <location>
        <begin position="199"/>
        <end position="221"/>
    </location>
</feature>
<comment type="caution">
    <text evidence="3">The sequence shown here is derived from an EMBL/GenBank/DDBJ whole genome shotgun (WGS) entry which is preliminary data.</text>
</comment>
<feature type="transmembrane region" description="Helical" evidence="2">
    <location>
        <begin position="164"/>
        <end position="187"/>
    </location>
</feature>